<dbReference type="eggNOG" id="COG0484">
    <property type="taxonomic scope" value="Bacteria"/>
</dbReference>
<dbReference type="RefSeq" id="WP_013023243.1">
    <property type="nucleotide sequence ID" value="NC_013949.1"/>
</dbReference>
<dbReference type="InterPro" id="IPR036869">
    <property type="entry name" value="J_dom_sf"/>
</dbReference>
<dbReference type="PANTHER" id="PTHR43096">
    <property type="entry name" value="DNAJ HOMOLOG 1, MITOCHONDRIAL-RELATED"/>
    <property type="match status" value="1"/>
</dbReference>
<dbReference type="STRING" id="679897.HMU09130"/>
<evidence type="ECO:0000313" key="4">
    <source>
        <dbReference type="Proteomes" id="UP000001522"/>
    </source>
</evidence>
<dbReference type="InterPro" id="IPR001623">
    <property type="entry name" value="DnaJ_domain"/>
</dbReference>
<dbReference type="InterPro" id="IPR008971">
    <property type="entry name" value="HSP40/DnaJ_pept-bd"/>
</dbReference>
<dbReference type="HOGENOM" id="CLU_017633_0_0_7"/>
<dbReference type="PANTHER" id="PTHR43096:SF52">
    <property type="entry name" value="DNAJ HOMOLOG 1, MITOCHONDRIAL-RELATED"/>
    <property type="match status" value="1"/>
</dbReference>
<dbReference type="GO" id="GO:0051082">
    <property type="term" value="F:unfolded protein binding"/>
    <property type="evidence" value="ECO:0007669"/>
    <property type="project" value="InterPro"/>
</dbReference>
<proteinExistence type="predicted"/>
<organism evidence="3 4">
    <name type="scientific">Helicobacter mustelae (strain ATCC 43772 / CCUG 25715 / CIP 103759 / LMG 18044 / NCTC 12198 / R85-136P)</name>
    <name type="common">Campylobacter mustelae</name>
    <dbReference type="NCBI Taxonomy" id="679897"/>
    <lineage>
        <taxon>Bacteria</taxon>
        <taxon>Pseudomonadati</taxon>
        <taxon>Campylobacterota</taxon>
        <taxon>Epsilonproteobacteria</taxon>
        <taxon>Campylobacterales</taxon>
        <taxon>Helicobacteraceae</taxon>
        <taxon>Helicobacter</taxon>
    </lineage>
</organism>
<sequence>MKKSLYKTLEINENASSEEIKKAYRKLARKYHPDINKEKEAEEKFKEINAAYEILSDPKKRAQYDQFGDSMFGGQDFSDFTRGQGGVSIDEILSKIFGQGGFNAGSSFDFRGFGGFDGGGFGTPDLDLHYQLDITLERAVLGGKENIQLPSGESITINIPEGIKEGEKLRAKGKGKSYQNMRGDVIFGIHILESKTYQRENDDLTMICDIPMKAALFGGTIDVKTLHKDLKLKVPKNTKNNQIFRIKELGVKNRKTNAMGNLFLKANILLPKVEDLSEALQEQLQKELAD</sequence>
<dbReference type="PRINTS" id="PR00625">
    <property type="entry name" value="JDOMAIN"/>
</dbReference>
<dbReference type="InterPro" id="IPR018253">
    <property type="entry name" value="DnaJ_domain_CS"/>
</dbReference>
<dbReference type="Pfam" id="PF00226">
    <property type="entry name" value="DnaJ"/>
    <property type="match status" value="1"/>
</dbReference>
<dbReference type="InterPro" id="IPR002939">
    <property type="entry name" value="DnaJ_C"/>
</dbReference>
<protein>
    <submittedName>
        <fullName evidence="3">Putative curved-DNA binding protein</fullName>
    </submittedName>
</protein>
<dbReference type="Proteomes" id="UP000001522">
    <property type="component" value="Chromosome"/>
</dbReference>
<dbReference type="EMBL" id="FN555004">
    <property type="protein sequence ID" value="CBG40170.1"/>
    <property type="molecule type" value="Genomic_DNA"/>
</dbReference>
<dbReference type="Gene3D" id="1.10.287.110">
    <property type="entry name" value="DnaJ domain"/>
    <property type="match status" value="1"/>
</dbReference>
<feature type="domain" description="J" evidence="2">
    <location>
        <begin position="4"/>
        <end position="68"/>
    </location>
</feature>
<dbReference type="AlphaFoldDB" id="D3UI47"/>
<dbReference type="GO" id="GO:0042026">
    <property type="term" value="P:protein refolding"/>
    <property type="evidence" value="ECO:0007669"/>
    <property type="project" value="TreeGrafter"/>
</dbReference>
<dbReference type="CDD" id="cd10747">
    <property type="entry name" value="DnaJ_C"/>
    <property type="match status" value="1"/>
</dbReference>
<dbReference type="Pfam" id="PF01556">
    <property type="entry name" value="DnaJ_C"/>
    <property type="match status" value="1"/>
</dbReference>
<evidence type="ECO:0000256" key="1">
    <source>
        <dbReference type="ARBA" id="ARBA00023186"/>
    </source>
</evidence>
<dbReference type="SUPFAM" id="SSF46565">
    <property type="entry name" value="Chaperone J-domain"/>
    <property type="match status" value="1"/>
</dbReference>
<evidence type="ECO:0000313" key="3">
    <source>
        <dbReference type="EMBL" id="CBG40170.1"/>
    </source>
</evidence>
<dbReference type="GO" id="GO:0005737">
    <property type="term" value="C:cytoplasm"/>
    <property type="evidence" value="ECO:0007669"/>
    <property type="project" value="TreeGrafter"/>
</dbReference>
<dbReference type="Gene3D" id="2.60.260.20">
    <property type="entry name" value="Urease metallochaperone UreE, N-terminal domain"/>
    <property type="match status" value="2"/>
</dbReference>
<reference evidence="3 4" key="1">
    <citation type="journal article" date="2010" name="BMC Genomics">
        <title>Comparative genomics and proteomics of Helicobacter mustelae, an ulcerogenic and carcinogenic gastric pathogen.</title>
        <authorList>
            <person name="O'Toole P.W."/>
            <person name="Snelling W.J."/>
            <person name="Canchaya C."/>
            <person name="Forde B.M."/>
            <person name="Hardie K.R."/>
            <person name="Josenhans C."/>
            <person name="Graham R.L.J."/>
            <person name="McMullan G."/>
            <person name="Parkhill J."/>
            <person name="Belda E."/>
            <person name="Bentley S.D."/>
        </authorList>
    </citation>
    <scope>NUCLEOTIDE SEQUENCE [LARGE SCALE GENOMIC DNA]</scope>
    <source>
        <strain evidence="4">ATCC 43772 / LMG 18044 / NCTC 12198 / 12198</strain>
    </source>
</reference>
<keyword evidence="1" id="KW-0143">Chaperone</keyword>
<name>D3UI47_HELM1</name>
<keyword evidence="4" id="KW-1185">Reference proteome</keyword>
<dbReference type="PROSITE" id="PS00636">
    <property type="entry name" value="DNAJ_1"/>
    <property type="match status" value="1"/>
</dbReference>
<dbReference type="SUPFAM" id="SSF49493">
    <property type="entry name" value="HSP40/DnaJ peptide-binding domain"/>
    <property type="match status" value="2"/>
</dbReference>
<accession>D3UI47</accession>
<dbReference type="PROSITE" id="PS50076">
    <property type="entry name" value="DNAJ_2"/>
    <property type="match status" value="1"/>
</dbReference>
<evidence type="ECO:0000259" key="2">
    <source>
        <dbReference type="PROSITE" id="PS50076"/>
    </source>
</evidence>
<dbReference type="CDD" id="cd06257">
    <property type="entry name" value="DnaJ"/>
    <property type="match status" value="1"/>
</dbReference>
<dbReference type="KEGG" id="hms:HMU09130"/>
<dbReference type="SMART" id="SM00271">
    <property type="entry name" value="DnaJ"/>
    <property type="match status" value="1"/>
</dbReference>
<gene>
    <name evidence="3" type="primary">cbpA</name>
    <name evidence="3" type="ordered locus">HMU09130</name>
</gene>